<evidence type="ECO:0000256" key="1">
    <source>
        <dbReference type="SAM" id="MobiDB-lite"/>
    </source>
</evidence>
<name>A0ABU1G9G8_9GAMM</name>
<feature type="compositionally biased region" description="Polar residues" evidence="1">
    <location>
        <begin position="13"/>
        <end position="38"/>
    </location>
</feature>
<sequence length="38" mass="4328">MSRRQIARELGIHNSTISRELRRNATTSGYDPEQASPQ</sequence>
<organism evidence="3 4">
    <name type="scientific">Vreelandella gomseomensis</name>
    <dbReference type="NCBI Taxonomy" id="370766"/>
    <lineage>
        <taxon>Bacteria</taxon>
        <taxon>Pseudomonadati</taxon>
        <taxon>Pseudomonadota</taxon>
        <taxon>Gammaproteobacteria</taxon>
        <taxon>Oceanospirillales</taxon>
        <taxon>Halomonadaceae</taxon>
        <taxon>Vreelandella</taxon>
    </lineage>
</organism>
<feature type="compositionally biased region" description="Basic and acidic residues" evidence="1">
    <location>
        <begin position="1"/>
        <end position="11"/>
    </location>
</feature>
<dbReference type="EMBL" id="JARWAI010000002">
    <property type="protein sequence ID" value="MDR5873724.1"/>
    <property type="molecule type" value="Genomic_DNA"/>
</dbReference>
<keyword evidence="4" id="KW-1185">Reference proteome</keyword>
<dbReference type="Proteomes" id="UP001269267">
    <property type="component" value="Unassembled WGS sequence"/>
</dbReference>
<dbReference type="InterPro" id="IPR025246">
    <property type="entry name" value="IS30-like_HTH"/>
</dbReference>
<evidence type="ECO:0000313" key="3">
    <source>
        <dbReference type="EMBL" id="MDR5873724.1"/>
    </source>
</evidence>
<reference evidence="3 4" key="1">
    <citation type="submission" date="2023-04" db="EMBL/GenBank/DDBJ databases">
        <title>A long-awaited taxogenomic arrangement of the family Halomonadaceae.</title>
        <authorList>
            <person name="De La Haba R."/>
            <person name="Chuvochina M."/>
            <person name="Wittouck S."/>
            <person name="Arahal D.R."/>
            <person name="Sanchez-Porro C."/>
            <person name="Hugenholtz P."/>
            <person name="Ventosa A."/>
        </authorList>
    </citation>
    <scope>NUCLEOTIDE SEQUENCE [LARGE SCALE GENOMIC DNA]</scope>
    <source>
        <strain evidence="3 4">DSM 18042</strain>
    </source>
</reference>
<gene>
    <name evidence="3" type="ORF">QC815_02205</name>
</gene>
<accession>A0ABU1G9G8</accession>
<proteinExistence type="predicted"/>
<protein>
    <submittedName>
        <fullName evidence="3">Helix-turn-helix domain-containing protein</fullName>
    </submittedName>
</protein>
<evidence type="ECO:0000259" key="2">
    <source>
        <dbReference type="Pfam" id="PF13936"/>
    </source>
</evidence>
<comment type="caution">
    <text evidence="3">The sequence shown here is derived from an EMBL/GenBank/DDBJ whole genome shotgun (WGS) entry which is preliminary data.</text>
</comment>
<feature type="region of interest" description="Disordered" evidence="1">
    <location>
        <begin position="1"/>
        <end position="38"/>
    </location>
</feature>
<feature type="domain" description="Transposase IS30-like HTH" evidence="2">
    <location>
        <begin position="1"/>
        <end position="24"/>
    </location>
</feature>
<evidence type="ECO:0000313" key="4">
    <source>
        <dbReference type="Proteomes" id="UP001269267"/>
    </source>
</evidence>
<dbReference type="Pfam" id="PF13936">
    <property type="entry name" value="HTH_38"/>
    <property type="match status" value="1"/>
</dbReference>